<dbReference type="Proteomes" id="UP000298138">
    <property type="component" value="Unassembled WGS sequence"/>
</dbReference>
<evidence type="ECO:0000313" key="12">
    <source>
        <dbReference type="EMBL" id="TGZ84362.1"/>
    </source>
</evidence>
<feature type="compositionally biased region" description="Acidic residues" evidence="11">
    <location>
        <begin position="126"/>
        <end position="147"/>
    </location>
</feature>
<dbReference type="STRING" id="341454.A0A4S2N514"/>
<reference evidence="12 13" key="1">
    <citation type="submission" date="2019-04" db="EMBL/GenBank/DDBJ databases">
        <title>Comparative genomics and transcriptomics to analyze fruiting body development in filamentous ascomycetes.</title>
        <authorList>
            <consortium name="DOE Joint Genome Institute"/>
            <person name="Lutkenhaus R."/>
            <person name="Traeger S."/>
            <person name="Breuer J."/>
            <person name="Kuo A."/>
            <person name="Lipzen A."/>
            <person name="Pangilinan J."/>
            <person name="Dilworth D."/>
            <person name="Sandor L."/>
            <person name="Poggeler S."/>
            <person name="Barry K."/>
            <person name="Grigoriev I.V."/>
            <person name="Nowrousian M."/>
        </authorList>
    </citation>
    <scope>NUCLEOTIDE SEQUENCE [LARGE SCALE GENOMIC DNA]</scope>
    <source>
        <strain evidence="12 13">CBS 389.68</strain>
    </source>
</reference>
<feature type="compositionally biased region" description="Basic and acidic residues" evidence="11">
    <location>
        <begin position="256"/>
        <end position="275"/>
    </location>
</feature>
<organism evidence="12 13">
    <name type="scientific">Ascodesmis nigricans</name>
    <dbReference type="NCBI Taxonomy" id="341454"/>
    <lineage>
        <taxon>Eukaryota</taxon>
        <taxon>Fungi</taxon>
        <taxon>Dikarya</taxon>
        <taxon>Ascomycota</taxon>
        <taxon>Pezizomycotina</taxon>
        <taxon>Pezizomycetes</taxon>
        <taxon>Pezizales</taxon>
        <taxon>Ascodesmidaceae</taxon>
        <taxon>Ascodesmis</taxon>
    </lineage>
</organism>
<evidence type="ECO:0000256" key="3">
    <source>
        <dbReference type="ARBA" id="ARBA00018067"/>
    </source>
</evidence>
<name>A0A4S2N514_9PEZI</name>
<keyword evidence="6" id="KW-0833">Ubl conjugation pathway</keyword>
<keyword evidence="13" id="KW-1185">Reference proteome</keyword>
<dbReference type="PANTHER" id="PTHR12866:SF2">
    <property type="entry name" value="UBIQUITIN-LIKE-CONJUGATING ENZYME ATG3"/>
    <property type="match status" value="1"/>
</dbReference>
<evidence type="ECO:0000256" key="8">
    <source>
        <dbReference type="ARBA" id="ARBA00023006"/>
    </source>
</evidence>
<evidence type="ECO:0000256" key="9">
    <source>
        <dbReference type="ARBA" id="ARBA00032144"/>
    </source>
</evidence>
<protein>
    <recommendedName>
        <fullName evidence="3">Autophagy-related protein 3</fullName>
    </recommendedName>
    <alternativeName>
        <fullName evidence="9 10">Autophagy-related E2-like conjugation enzyme ATG3</fullName>
    </alternativeName>
</protein>
<dbReference type="InParanoid" id="A0A4S2N514"/>
<keyword evidence="8" id="KW-0072">Autophagy</keyword>
<dbReference type="GO" id="GO:0000407">
    <property type="term" value="C:phagophore assembly site"/>
    <property type="evidence" value="ECO:0007669"/>
    <property type="project" value="TreeGrafter"/>
</dbReference>
<dbReference type="AlphaFoldDB" id="A0A4S2N514"/>
<dbReference type="GO" id="GO:0044804">
    <property type="term" value="P:nucleophagy"/>
    <property type="evidence" value="ECO:0007669"/>
    <property type="project" value="TreeGrafter"/>
</dbReference>
<evidence type="ECO:0000256" key="5">
    <source>
        <dbReference type="ARBA" id="ARBA00022490"/>
    </source>
</evidence>
<evidence type="ECO:0000313" key="13">
    <source>
        <dbReference type="Proteomes" id="UP000298138"/>
    </source>
</evidence>
<feature type="region of interest" description="Disordered" evidence="11">
    <location>
        <begin position="256"/>
        <end position="281"/>
    </location>
</feature>
<evidence type="ECO:0000256" key="10">
    <source>
        <dbReference type="ARBA" id="ARBA00033139"/>
    </source>
</evidence>
<dbReference type="PANTHER" id="PTHR12866">
    <property type="entry name" value="UBIQUITIN-LIKE-CONJUGATING ENZYME ATG3"/>
    <property type="match status" value="1"/>
</dbReference>
<dbReference type="EMBL" id="ML220113">
    <property type="protein sequence ID" value="TGZ84362.1"/>
    <property type="molecule type" value="Genomic_DNA"/>
</dbReference>
<dbReference type="GO" id="GO:0015031">
    <property type="term" value="P:protein transport"/>
    <property type="evidence" value="ECO:0007669"/>
    <property type="project" value="UniProtKB-KW"/>
</dbReference>
<evidence type="ECO:0000256" key="1">
    <source>
        <dbReference type="ARBA" id="ARBA00004496"/>
    </source>
</evidence>
<keyword evidence="4" id="KW-0813">Transport</keyword>
<evidence type="ECO:0000256" key="4">
    <source>
        <dbReference type="ARBA" id="ARBA00022448"/>
    </source>
</evidence>
<dbReference type="Pfam" id="PF03987">
    <property type="entry name" value="Autophagy_act_C"/>
    <property type="match status" value="1"/>
</dbReference>
<dbReference type="GO" id="GO:0005829">
    <property type="term" value="C:cytosol"/>
    <property type="evidence" value="ECO:0007669"/>
    <property type="project" value="TreeGrafter"/>
</dbReference>
<comment type="similarity">
    <text evidence="2">Belongs to the ATG3 family.</text>
</comment>
<gene>
    <name evidence="12" type="ORF">EX30DRAFT_369649</name>
</gene>
<keyword evidence="5" id="KW-0963">Cytoplasm</keyword>
<dbReference type="GO" id="GO:0019776">
    <property type="term" value="F:Atg8-family ligase activity"/>
    <property type="evidence" value="ECO:0007669"/>
    <property type="project" value="TreeGrafter"/>
</dbReference>
<dbReference type="FunCoup" id="A0A4S2N514">
    <property type="interactions" value="1087"/>
</dbReference>
<sequence length="328" mass="36740">MLRLHSAFSSWRDYLTPTNNTSTFAATGELTPEEFVAAGDYLVYKFPTWSWCGVSDPSKRVNYLPEDKQYLVLKHAPCHTRLDDGFVAWNPDEEGDEPDDTTGLTGAFEGMKVAAANNKTAPPAPTEEEDDSDDEIPDMDDDDDDDEAIVRSDKDNKKRRGGAKVPLRYYNLYLTYSTYFRVPRSYLSGYDGSTNLPLHPPEAMFDDISADYRDKTVTIESFPFSETSMPVQMASVHPCRHAETMKRIFDSMANRKERRDAKEAEASSCEGKKGDDAEEDKEWEQVSAAVAAEAGEDGGLRVDQYLVVFVKFLAGVMPGVEMDYTMGI</sequence>
<dbReference type="InterPro" id="IPR007135">
    <property type="entry name" value="Atg3/Atg10"/>
</dbReference>
<proteinExistence type="inferred from homology"/>
<accession>A0A4S2N514</accession>
<dbReference type="GO" id="GO:0000422">
    <property type="term" value="P:autophagy of mitochondrion"/>
    <property type="evidence" value="ECO:0007669"/>
    <property type="project" value="TreeGrafter"/>
</dbReference>
<dbReference type="OrthoDB" id="1584384at2759"/>
<evidence type="ECO:0000256" key="7">
    <source>
        <dbReference type="ARBA" id="ARBA00022927"/>
    </source>
</evidence>
<comment type="subcellular location">
    <subcellularLocation>
        <location evidence="1">Cytoplasm</location>
    </subcellularLocation>
</comment>
<dbReference type="GO" id="GO:0061723">
    <property type="term" value="P:glycophagy"/>
    <property type="evidence" value="ECO:0007669"/>
    <property type="project" value="TreeGrafter"/>
</dbReference>
<evidence type="ECO:0000256" key="2">
    <source>
        <dbReference type="ARBA" id="ARBA00007683"/>
    </source>
</evidence>
<dbReference type="GO" id="GO:0000045">
    <property type="term" value="P:autophagosome assembly"/>
    <property type="evidence" value="ECO:0007669"/>
    <property type="project" value="TreeGrafter"/>
</dbReference>
<evidence type="ECO:0000256" key="6">
    <source>
        <dbReference type="ARBA" id="ARBA00022786"/>
    </source>
</evidence>
<feature type="region of interest" description="Disordered" evidence="11">
    <location>
        <begin position="115"/>
        <end position="161"/>
    </location>
</feature>
<keyword evidence="7" id="KW-0653">Protein transport</keyword>
<evidence type="ECO:0000256" key="11">
    <source>
        <dbReference type="SAM" id="MobiDB-lite"/>
    </source>
</evidence>